<dbReference type="InterPro" id="IPR000387">
    <property type="entry name" value="Tyr_Pase_dom"/>
</dbReference>
<evidence type="ECO:0000259" key="1">
    <source>
        <dbReference type="PROSITE" id="PS50055"/>
    </source>
</evidence>
<dbReference type="PROSITE" id="PS00383">
    <property type="entry name" value="TYR_PHOSPHATASE_1"/>
    <property type="match status" value="1"/>
</dbReference>
<dbReference type="GO" id="GO:0004725">
    <property type="term" value="F:protein tyrosine phosphatase activity"/>
    <property type="evidence" value="ECO:0007669"/>
    <property type="project" value="InterPro"/>
</dbReference>
<dbReference type="InterPro" id="IPR003595">
    <property type="entry name" value="Tyr_Pase_cat"/>
</dbReference>
<dbReference type="PROSITE" id="PS50056">
    <property type="entry name" value="TYR_PHOSPHATASE_2"/>
    <property type="match status" value="1"/>
</dbReference>
<proteinExistence type="predicted"/>
<dbReference type="InterPro" id="IPR016130">
    <property type="entry name" value="Tyr_Pase_AS"/>
</dbReference>
<dbReference type="AlphaFoldDB" id="A0A915DNC2"/>
<dbReference type="CDD" id="cd00047">
    <property type="entry name" value="PTPc"/>
    <property type="match status" value="1"/>
</dbReference>
<evidence type="ECO:0000313" key="3">
    <source>
        <dbReference type="Proteomes" id="UP000887574"/>
    </source>
</evidence>
<dbReference type="Pfam" id="PF00102">
    <property type="entry name" value="Y_phosphatase"/>
    <property type="match status" value="1"/>
</dbReference>
<feature type="domain" description="Tyrosine-protein phosphatase" evidence="1">
    <location>
        <begin position="54"/>
        <end position="307"/>
    </location>
</feature>
<dbReference type="Proteomes" id="UP000887574">
    <property type="component" value="Unplaced"/>
</dbReference>
<dbReference type="SMART" id="SM00404">
    <property type="entry name" value="PTPc_motif"/>
    <property type="match status" value="1"/>
</dbReference>
<evidence type="ECO:0000313" key="4">
    <source>
        <dbReference type="WBParaSite" id="jg2181"/>
    </source>
</evidence>
<dbReference type="InterPro" id="IPR029021">
    <property type="entry name" value="Prot-tyrosine_phosphatase-like"/>
</dbReference>
<dbReference type="SMART" id="SM00194">
    <property type="entry name" value="PTPc"/>
    <property type="match status" value="1"/>
</dbReference>
<dbReference type="InterPro" id="IPR000242">
    <property type="entry name" value="PTP_cat"/>
</dbReference>
<dbReference type="InterPro" id="IPR052782">
    <property type="entry name" value="Oocyte-zygote_transition_reg"/>
</dbReference>
<feature type="domain" description="Tyrosine specific protein phosphatases" evidence="2">
    <location>
        <begin position="230"/>
        <end position="298"/>
    </location>
</feature>
<dbReference type="PRINTS" id="PR00700">
    <property type="entry name" value="PRTYPHPHTASE"/>
</dbReference>
<reference evidence="4" key="1">
    <citation type="submission" date="2022-11" db="UniProtKB">
        <authorList>
            <consortium name="WormBaseParasite"/>
        </authorList>
    </citation>
    <scope>IDENTIFICATION</scope>
</reference>
<dbReference type="Gene3D" id="3.90.190.10">
    <property type="entry name" value="Protein tyrosine phosphatase superfamily"/>
    <property type="match status" value="1"/>
</dbReference>
<name>A0A915DNC2_9BILA</name>
<organism evidence="3 4">
    <name type="scientific">Ditylenchus dipsaci</name>
    <dbReference type="NCBI Taxonomy" id="166011"/>
    <lineage>
        <taxon>Eukaryota</taxon>
        <taxon>Metazoa</taxon>
        <taxon>Ecdysozoa</taxon>
        <taxon>Nematoda</taxon>
        <taxon>Chromadorea</taxon>
        <taxon>Rhabditida</taxon>
        <taxon>Tylenchina</taxon>
        <taxon>Tylenchomorpha</taxon>
        <taxon>Sphaerularioidea</taxon>
        <taxon>Anguinidae</taxon>
        <taxon>Anguininae</taxon>
        <taxon>Ditylenchus</taxon>
    </lineage>
</organism>
<keyword evidence="3" id="KW-1185">Reference proteome</keyword>
<dbReference type="PANTHER" id="PTHR46163">
    <property type="entry name" value="TYROSINE-PROTEIN PHOSPHATASE-RELATED"/>
    <property type="match status" value="1"/>
</dbReference>
<dbReference type="SUPFAM" id="SSF52799">
    <property type="entry name" value="(Phosphotyrosine protein) phosphatases II"/>
    <property type="match status" value="1"/>
</dbReference>
<evidence type="ECO:0000259" key="2">
    <source>
        <dbReference type="PROSITE" id="PS50056"/>
    </source>
</evidence>
<accession>A0A915DNC2</accession>
<protein>
    <submittedName>
        <fullName evidence="4">Protein tyrosine phosphatase</fullName>
    </submittedName>
</protein>
<dbReference type="PROSITE" id="PS50055">
    <property type="entry name" value="TYR_PHOSPHATASE_PTP"/>
    <property type="match status" value="1"/>
</dbReference>
<dbReference type="WBParaSite" id="jg2181">
    <property type="protein sequence ID" value="jg2181"/>
    <property type="gene ID" value="jg2181"/>
</dbReference>
<sequence>MIHHQLQVEVRKNSTGSLWGSIGNLVDFHWRFAGFPLDVQKFVHKVSHEGLHSLRQQYNELRTFTPSNFAHAASDMNPTKCRYKDIICLDASRVVLQWPAGTTEDFVHANWVTHELFENRFICSQAPLDSTIGDFWRICWQENVRQIIMLCRCEELGKAKCAQYWPVEVDEQKTMTYGLTITCQKIDRSDKNFIHTRLLLTCGQESRRVDHRQWTTWPDKSVPQTPLAPFRLLQYTRKQNKYPSLIHCSAGVGRTGTMVAIEMIYKSLSSGIVPDSSRLLQNLRSQRHLAVQTEDQYVYCHYAIIQFAYAKKMAAKHDVKCRLTS</sequence>
<dbReference type="PANTHER" id="PTHR46163:SF5">
    <property type="entry name" value="TYROSINE-PROTEIN PHOSPHATASE"/>
    <property type="match status" value="1"/>
</dbReference>